<gene>
    <name evidence="1" type="ORF">L207DRAFT_589604</name>
</gene>
<reference evidence="1 2" key="1">
    <citation type="submission" date="2016-04" db="EMBL/GenBank/DDBJ databases">
        <title>A degradative enzymes factory behind the ericoid mycorrhizal symbiosis.</title>
        <authorList>
            <consortium name="DOE Joint Genome Institute"/>
            <person name="Martino E."/>
            <person name="Morin E."/>
            <person name="Grelet G."/>
            <person name="Kuo A."/>
            <person name="Kohler A."/>
            <person name="Daghino S."/>
            <person name="Barry K."/>
            <person name="Choi C."/>
            <person name="Cichocki N."/>
            <person name="Clum A."/>
            <person name="Copeland A."/>
            <person name="Hainaut M."/>
            <person name="Haridas S."/>
            <person name="Labutti K."/>
            <person name="Lindquist E."/>
            <person name="Lipzen A."/>
            <person name="Khouja H.-R."/>
            <person name="Murat C."/>
            <person name="Ohm R."/>
            <person name="Olson A."/>
            <person name="Spatafora J."/>
            <person name="Veneault-Fourrey C."/>
            <person name="Henrissat B."/>
            <person name="Grigoriev I."/>
            <person name="Martin F."/>
            <person name="Perotto S."/>
        </authorList>
    </citation>
    <scope>NUCLEOTIDE SEQUENCE [LARGE SCALE GENOMIC DNA]</scope>
    <source>
        <strain evidence="1 2">F</strain>
    </source>
</reference>
<name>A0A2J6R439_HYAVF</name>
<organism evidence="1 2">
    <name type="scientific">Hyaloscypha variabilis (strain UAMH 11265 / GT02V1 / F)</name>
    <name type="common">Meliniomyces variabilis</name>
    <dbReference type="NCBI Taxonomy" id="1149755"/>
    <lineage>
        <taxon>Eukaryota</taxon>
        <taxon>Fungi</taxon>
        <taxon>Dikarya</taxon>
        <taxon>Ascomycota</taxon>
        <taxon>Pezizomycotina</taxon>
        <taxon>Leotiomycetes</taxon>
        <taxon>Helotiales</taxon>
        <taxon>Hyaloscyphaceae</taxon>
        <taxon>Hyaloscypha</taxon>
        <taxon>Hyaloscypha variabilis</taxon>
    </lineage>
</organism>
<dbReference type="OrthoDB" id="10614626at2759"/>
<proteinExistence type="predicted"/>
<sequence length="199" mass="22842">MEKREIYPDDYDWAADQAAALRDLEFSTDTKACGLFGDCTASREIILGVYQSVVDSKGGKKIRFEGDNDTILLCTGKSCQLVQSLFGEIGNAVRRCRDYTSVFSGIKRLVWTQREYFALFRSSWLIAQFPSRKGFILIIQSPQSLQGTDETHWETYQKQVAYLEVRTLLTLEDLFSSKISTAKDWVRYLKVENKNCRTI</sequence>
<dbReference type="AlphaFoldDB" id="A0A2J6R439"/>
<keyword evidence="2" id="KW-1185">Reference proteome</keyword>
<protein>
    <submittedName>
        <fullName evidence="1">Uncharacterized protein</fullName>
    </submittedName>
</protein>
<evidence type="ECO:0000313" key="2">
    <source>
        <dbReference type="Proteomes" id="UP000235786"/>
    </source>
</evidence>
<accession>A0A2J6R439</accession>
<dbReference type="EMBL" id="KZ613956">
    <property type="protein sequence ID" value="PMD33239.1"/>
    <property type="molecule type" value="Genomic_DNA"/>
</dbReference>
<evidence type="ECO:0000313" key="1">
    <source>
        <dbReference type="EMBL" id="PMD33239.1"/>
    </source>
</evidence>
<dbReference type="Proteomes" id="UP000235786">
    <property type="component" value="Unassembled WGS sequence"/>
</dbReference>